<gene>
    <name evidence="4" type="ORF">CINCED_3A024654</name>
</gene>
<dbReference type="GO" id="GO:0003729">
    <property type="term" value="F:mRNA binding"/>
    <property type="evidence" value="ECO:0007669"/>
    <property type="project" value="TreeGrafter"/>
</dbReference>
<dbReference type="InterPro" id="IPR000504">
    <property type="entry name" value="RRM_dom"/>
</dbReference>
<dbReference type="GO" id="GO:0005737">
    <property type="term" value="C:cytoplasm"/>
    <property type="evidence" value="ECO:0007669"/>
    <property type="project" value="TreeGrafter"/>
</dbReference>
<keyword evidence="1 2" id="KW-0694">RNA-binding</keyword>
<evidence type="ECO:0000313" key="4">
    <source>
        <dbReference type="EMBL" id="VVC46420.1"/>
    </source>
</evidence>
<dbReference type="InterPro" id="IPR012677">
    <property type="entry name" value="Nucleotide-bd_a/b_plait_sf"/>
</dbReference>
<dbReference type="SUPFAM" id="SSF54928">
    <property type="entry name" value="RNA-binding domain, RBD"/>
    <property type="match status" value="2"/>
</dbReference>
<dbReference type="PROSITE" id="PS50102">
    <property type="entry name" value="RRM"/>
    <property type="match status" value="2"/>
</dbReference>
<protein>
    <submittedName>
        <fullName evidence="4">RNA recognition motif domain</fullName>
    </submittedName>
</protein>
<evidence type="ECO:0000256" key="1">
    <source>
        <dbReference type="ARBA" id="ARBA00022884"/>
    </source>
</evidence>
<dbReference type="PANTHER" id="PTHR23003:SF3">
    <property type="entry name" value="FI21236P1-RELATED"/>
    <property type="match status" value="1"/>
</dbReference>
<evidence type="ECO:0000256" key="2">
    <source>
        <dbReference type="PROSITE-ProRule" id="PRU00176"/>
    </source>
</evidence>
<dbReference type="Pfam" id="PF00076">
    <property type="entry name" value="RRM_1"/>
    <property type="match status" value="2"/>
</dbReference>
<dbReference type="SMART" id="SM00360">
    <property type="entry name" value="RRM"/>
    <property type="match status" value="2"/>
</dbReference>
<reference evidence="4 5" key="1">
    <citation type="submission" date="2019-08" db="EMBL/GenBank/DDBJ databases">
        <authorList>
            <person name="Alioto T."/>
            <person name="Alioto T."/>
            <person name="Gomez Garrido J."/>
        </authorList>
    </citation>
    <scope>NUCLEOTIDE SEQUENCE [LARGE SCALE GENOMIC DNA]</scope>
</reference>
<sequence length="269" mass="30758">MNSGYMNRDRSRSPIGSRNNEFKKVLVSNIHFDYKQHELEELFMKEVGDVTFLKIYTDKKGKSLGIGTVEFDKAEATQKAINKMHLFNINGRKLVVKREVSNPPLMDNVEIDKSGRPITNRSRIIESGSNVENNTYGLSPEFLKLLNIRCPLIDRIFVKNLHFKVDEAKLNEVFKLAGRVLEVKIFKDKLGKSKGYGLVKYNHPVEAVQAISMFNNQVLFDCRMSVWFDRMKDPFAKLPEGLKSTGMGLGPNGKPLHDIERKLQSNYTS</sequence>
<keyword evidence="5" id="KW-1185">Reference proteome</keyword>
<dbReference type="InterPro" id="IPR050374">
    <property type="entry name" value="RRT5_SRSF_SR"/>
</dbReference>
<dbReference type="InterPro" id="IPR035979">
    <property type="entry name" value="RBD_domain_sf"/>
</dbReference>
<evidence type="ECO:0000259" key="3">
    <source>
        <dbReference type="PROSITE" id="PS50102"/>
    </source>
</evidence>
<organism evidence="4 5">
    <name type="scientific">Cinara cedri</name>
    <dbReference type="NCBI Taxonomy" id="506608"/>
    <lineage>
        <taxon>Eukaryota</taxon>
        <taxon>Metazoa</taxon>
        <taxon>Ecdysozoa</taxon>
        <taxon>Arthropoda</taxon>
        <taxon>Hexapoda</taxon>
        <taxon>Insecta</taxon>
        <taxon>Pterygota</taxon>
        <taxon>Neoptera</taxon>
        <taxon>Paraneoptera</taxon>
        <taxon>Hemiptera</taxon>
        <taxon>Sternorrhyncha</taxon>
        <taxon>Aphidomorpha</taxon>
        <taxon>Aphidoidea</taxon>
        <taxon>Aphididae</taxon>
        <taxon>Lachninae</taxon>
        <taxon>Cinara</taxon>
    </lineage>
</organism>
<accession>A0A5E4NSY7</accession>
<dbReference type="OrthoDB" id="610462at2759"/>
<dbReference type="AlphaFoldDB" id="A0A5E4NSY7"/>
<dbReference type="GO" id="GO:0005634">
    <property type="term" value="C:nucleus"/>
    <property type="evidence" value="ECO:0007669"/>
    <property type="project" value="TreeGrafter"/>
</dbReference>
<dbReference type="GO" id="GO:1990904">
    <property type="term" value="C:ribonucleoprotein complex"/>
    <property type="evidence" value="ECO:0007669"/>
    <property type="project" value="TreeGrafter"/>
</dbReference>
<dbReference type="Gene3D" id="3.30.70.330">
    <property type="match status" value="2"/>
</dbReference>
<proteinExistence type="predicted"/>
<feature type="domain" description="RRM" evidence="3">
    <location>
        <begin position="23"/>
        <end position="101"/>
    </location>
</feature>
<name>A0A5E4NSY7_9HEMI</name>
<evidence type="ECO:0000313" key="5">
    <source>
        <dbReference type="Proteomes" id="UP000325440"/>
    </source>
</evidence>
<dbReference type="PANTHER" id="PTHR23003">
    <property type="entry name" value="RNA RECOGNITION MOTIF RRM DOMAIN CONTAINING PROTEIN"/>
    <property type="match status" value="1"/>
</dbReference>
<feature type="domain" description="RRM" evidence="3">
    <location>
        <begin position="154"/>
        <end position="231"/>
    </location>
</feature>
<dbReference type="Proteomes" id="UP000325440">
    <property type="component" value="Unassembled WGS sequence"/>
</dbReference>
<dbReference type="EMBL" id="CABPRJ010002503">
    <property type="protein sequence ID" value="VVC46420.1"/>
    <property type="molecule type" value="Genomic_DNA"/>
</dbReference>